<name>A0ABW9JYU2_9FLAO</name>
<dbReference type="Proteomes" id="UP001634154">
    <property type="component" value="Unassembled WGS sequence"/>
</dbReference>
<accession>A0ABW9JYU2</accession>
<dbReference type="EMBL" id="JBJXVJ010000001">
    <property type="protein sequence ID" value="MFN1216072.1"/>
    <property type="molecule type" value="Genomic_DNA"/>
</dbReference>
<feature type="signal peptide" evidence="1">
    <location>
        <begin position="1"/>
        <end position="19"/>
    </location>
</feature>
<protein>
    <submittedName>
        <fullName evidence="2">Two-component regulator propeller domain-containing protein</fullName>
    </submittedName>
</protein>
<evidence type="ECO:0000256" key="1">
    <source>
        <dbReference type="SAM" id="SignalP"/>
    </source>
</evidence>
<keyword evidence="1" id="KW-0732">Signal</keyword>
<evidence type="ECO:0000313" key="3">
    <source>
        <dbReference type="Proteomes" id="UP001634154"/>
    </source>
</evidence>
<dbReference type="InterPro" id="IPR011110">
    <property type="entry name" value="Reg_prop"/>
</dbReference>
<dbReference type="InterPro" id="IPR015943">
    <property type="entry name" value="WD40/YVTN_repeat-like_dom_sf"/>
</dbReference>
<dbReference type="Pfam" id="PF07494">
    <property type="entry name" value="Reg_prop"/>
    <property type="match status" value="1"/>
</dbReference>
<dbReference type="SUPFAM" id="SSF63829">
    <property type="entry name" value="Calcium-dependent phosphotriesterase"/>
    <property type="match status" value="1"/>
</dbReference>
<evidence type="ECO:0000313" key="2">
    <source>
        <dbReference type="EMBL" id="MFN1216072.1"/>
    </source>
</evidence>
<keyword evidence="3" id="KW-1185">Reference proteome</keyword>
<feature type="chain" id="PRO_5045695959" evidence="1">
    <location>
        <begin position="20"/>
        <end position="488"/>
    </location>
</feature>
<organism evidence="2 3">
    <name type="scientific">Chryseobacterium kwangjuense</name>
    <dbReference type="NCBI Taxonomy" id="267125"/>
    <lineage>
        <taxon>Bacteria</taxon>
        <taxon>Pseudomonadati</taxon>
        <taxon>Bacteroidota</taxon>
        <taxon>Flavobacteriia</taxon>
        <taxon>Flavobacteriales</taxon>
        <taxon>Weeksellaceae</taxon>
        <taxon>Chryseobacterium group</taxon>
        <taxon>Chryseobacterium</taxon>
    </lineage>
</organism>
<proteinExistence type="predicted"/>
<reference evidence="2 3" key="1">
    <citation type="submission" date="2024-12" db="EMBL/GenBank/DDBJ databases">
        <title>Draft genome sequence of Chryseobacterium kwangjuense AG447.</title>
        <authorList>
            <person name="Cheptsov V.S."/>
            <person name="Belov A."/>
            <person name="Zavarzina A.G."/>
        </authorList>
    </citation>
    <scope>NUCLEOTIDE SEQUENCE [LARGE SCALE GENOMIC DNA]</scope>
    <source>
        <strain evidence="2 3">AG447</strain>
    </source>
</reference>
<comment type="caution">
    <text evidence="2">The sequence shown here is derived from an EMBL/GenBank/DDBJ whole genome shotgun (WGS) entry which is preliminary data.</text>
</comment>
<sequence length="488" mass="55620">MKRSLIVLSFAFLSGYAYSQNIFPVKLDNCKVEKFCLDCGDVKAGYDEKEFQIITQKLNSSLNLKGISGGIKFQVLVDAKGNACVLSHTDRSNNIITQKIIEQLNSFKGWKPAVTNNKTEEKSSITVAFLIKDNTAKGQVERVDMDVFKKSFDTPKSPEIFNKTYKYKNENLNHYKITGWNSKNSNLPNNMVDHIAIDENGLIWLTVDEGLVKFDGNTFINSEQNITDKGKFFAYYELESDNNNVKWVYGKSNIYSFNDKEWTKYDPKVIGIDGAYAIINNPKTGEVFFCSDEGLTIFKDGQWSNINKDKVDSLPSNRVSYAKRDSKNRLWIGTFSGSIMIDENGKASGFENSDTVLKGKSITSMDEDEEGNLYFTLYEFNRADKQKVNNNEGIAIRYNDGTIKQFTTENSGMPFNHANCILYDKKEKIVWISTDRAGLVRFDLKGNWENYHNENSQIPTSYISTMKFDKNGNLYLATRQGLVKIERK</sequence>
<dbReference type="RefSeq" id="WP_409355771.1">
    <property type="nucleotide sequence ID" value="NZ_JBJXVJ010000001.1"/>
</dbReference>
<gene>
    <name evidence="2" type="ORF">ACKW6Q_03700</name>
</gene>
<dbReference type="Gene3D" id="2.130.10.10">
    <property type="entry name" value="YVTN repeat-like/Quinoprotein amine dehydrogenase"/>
    <property type="match status" value="2"/>
</dbReference>